<organism evidence="2 3">
    <name type="scientific">Jeotgalibacillus haloalkalitolerans</name>
    <dbReference type="NCBI Taxonomy" id="3104292"/>
    <lineage>
        <taxon>Bacteria</taxon>
        <taxon>Bacillati</taxon>
        <taxon>Bacillota</taxon>
        <taxon>Bacilli</taxon>
        <taxon>Bacillales</taxon>
        <taxon>Caryophanaceae</taxon>
        <taxon>Jeotgalibacillus</taxon>
    </lineage>
</organism>
<dbReference type="SMART" id="SM01245">
    <property type="entry name" value="Jag_N"/>
    <property type="match status" value="1"/>
</dbReference>
<dbReference type="SUPFAM" id="SSF63848">
    <property type="entry name" value="Cell-division inhibitor MinC, C-terminal domain"/>
    <property type="match status" value="1"/>
</dbReference>
<protein>
    <submittedName>
        <fullName evidence="2">FapA family protein</fullName>
    </submittedName>
</protein>
<dbReference type="Pfam" id="PF20250">
    <property type="entry name" value="FapA_N"/>
    <property type="match status" value="1"/>
</dbReference>
<keyword evidence="3" id="KW-1185">Reference proteome</keyword>
<reference evidence="2 3" key="1">
    <citation type="submission" date="2023-12" db="EMBL/GenBank/DDBJ databases">
        <title>Jeotgalibacillus haloalkaliphilus sp. nov., a novel salt-tolerant bacteria, isolated from the estuary of the Fenhe River into the Yellow River.</title>
        <authorList>
            <person name="Li Y."/>
        </authorList>
    </citation>
    <scope>NUCLEOTIDE SEQUENCE [LARGE SCALE GENOMIC DNA]</scope>
    <source>
        <strain evidence="2 3">HH7-29</strain>
    </source>
</reference>
<dbReference type="EMBL" id="JAXQNN010000001">
    <property type="protein sequence ID" value="MDZ5711461.1"/>
    <property type="molecule type" value="Genomic_DNA"/>
</dbReference>
<dbReference type="InterPro" id="IPR046866">
    <property type="entry name" value="FapA_N"/>
</dbReference>
<dbReference type="InterPro" id="IPR005646">
    <property type="entry name" value="FapA"/>
</dbReference>
<evidence type="ECO:0000313" key="3">
    <source>
        <dbReference type="Proteomes" id="UP001292084"/>
    </source>
</evidence>
<dbReference type="InterPro" id="IPR032782">
    <property type="entry name" value="KhpB_N"/>
</dbReference>
<proteinExistence type="predicted"/>
<dbReference type="PANTHER" id="PTHR38032:SF1">
    <property type="entry name" value="RNA-BINDING PROTEIN KHPB N-TERMINAL DOMAIN-CONTAINING PROTEIN"/>
    <property type="match status" value="1"/>
</dbReference>
<dbReference type="Gene3D" id="3.30.30.80">
    <property type="entry name" value="probable RNA-binding protein from clostridium symbiosum atcc 14940"/>
    <property type="match status" value="1"/>
</dbReference>
<dbReference type="Pfam" id="PF03961">
    <property type="entry name" value="FapA"/>
    <property type="match status" value="1"/>
</dbReference>
<dbReference type="InterPro" id="IPR036145">
    <property type="entry name" value="MinC_C_sf"/>
</dbReference>
<dbReference type="PANTHER" id="PTHR38032">
    <property type="entry name" value="POLYMERASE-RELATED"/>
    <property type="match status" value="1"/>
</dbReference>
<evidence type="ECO:0000259" key="1">
    <source>
        <dbReference type="SMART" id="SM01245"/>
    </source>
</evidence>
<gene>
    <name evidence="2" type="ORF">UFB30_04455</name>
</gene>
<dbReference type="InterPro" id="IPR038247">
    <property type="entry name" value="Jag_N_dom_sf"/>
</dbReference>
<evidence type="ECO:0000313" key="2">
    <source>
        <dbReference type="EMBL" id="MDZ5711461.1"/>
    </source>
</evidence>
<dbReference type="Pfam" id="PF14804">
    <property type="entry name" value="Jag_N"/>
    <property type="match status" value="1"/>
</dbReference>
<dbReference type="Proteomes" id="UP001292084">
    <property type="component" value="Unassembled WGS sequence"/>
</dbReference>
<dbReference type="InterPro" id="IPR046865">
    <property type="entry name" value="FapA_b_solenoid"/>
</dbReference>
<dbReference type="RefSeq" id="WP_322420466.1">
    <property type="nucleotide sequence ID" value="NZ_JAXQNN010000001.1"/>
</dbReference>
<sequence>MQSIVSRGKSIKEAVQTGVELLEVSKRDVHIEVLQNPAKGFLKMGSKQAVVRLTLLNENRETSVKTDVSPSPGLSEEQAEVNDWFAQAEYFFDKVEVDRIEPEINQPPKKSFQPTEGEMLERNGAVWVEDGRLMVEPGTHKLPIITIPKEITLYRNQHPVDEKTFILSANDSYRLVIEDQIKETEWSITIDHNKLKAYLEVNPGYKITRTIQDAEPSSHLTLAFKEEKQTYLTLTERDIKEDMQEKSILQNIDQIELMRAVRNTEPETYTIARGVAPADGKDGWLELMVDTHIKEGMHEDDQGKVDFRETKVFPNIETGDIIGIVHPSVEGSSGYSVFSETIPPKPVYPVILRLGKGVKLIGDQVVAKEFGRPHIEERGQLVKIMIMPKLLHSGDVNLESGNISFFGDVEITGEVHNGMKIEAQGNVIIAKNISGSVCNATGAISVKGNVISSDLSAGQSNMVTSKLSMLVGILKQDIDRIIAVITQLVNSPGFKSTDFAKGGLQPLVRILMEKKFQDFRPRAKRYVQLVKEGRAQLDDERWEETAEQISSLFVNLSAKPMSLNIFTHLSQKLAALQEEVELFDETKSTVSVQNVLNSRIHAGGNLFIKGQSCVNSRIHAGGYMTITGTLRGGEAYAEKGMYIGGTGAESGTPTNLSVPSNATIKIGTALEGTVLKIGNRKIVLTEDHYAVTASINAKGQIILR</sequence>
<name>A0ABU5KKJ1_9BACL</name>
<accession>A0ABU5KKJ1</accession>
<feature type="domain" description="RNA-binding protein KhpB N-terminal" evidence="1">
    <location>
        <begin position="5"/>
        <end position="56"/>
    </location>
</feature>
<comment type="caution">
    <text evidence="2">The sequence shown here is derived from an EMBL/GenBank/DDBJ whole genome shotgun (WGS) entry which is preliminary data.</text>
</comment>